<dbReference type="PANTHER" id="PTHR45436">
    <property type="entry name" value="SENSOR HISTIDINE KINASE YKOH"/>
    <property type="match status" value="1"/>
</dbReference>
<dbReference type="InterPro" id="IPR003660">
    <property type="entry name" value="HAMP_dom"/>
</dbReference>
<dbReference type="Pfam" id="PF02518">
    <property type="entry name" value="HATPase_c"/>
    <property type="match status" value="1"/>
</dbReference>
<dbReference type="SUPFAM" id="SSF47384">
    <property type="entry name" value="Homodimeric domain of signal transducing histidine kinase"/>
    <property type="match status" value="1"/>
</dbReference>
<evidence type="ECO:0000256" key="9">
    <source>
        <dbReference type="ARBA" id="ARBA00022840"/>
    </source>
</evidence>
<evidence type="ECO:0000256" key="6">
    <source>
        <dbReference type="ARBA" id="ARBA00022692"/>
    </source>
</evidence>
<comment type="subcellular location">
    <subcellularLocation>
        <location evidence="2">Membrane</location>
        <topology evidence="2">Multi-pass membrane protein</topology>
    </subcellularLocation>
</comment>
<feature type="transmembrane region" description="Helical" evidence="13">
    <location>
        <begin position="151"/>
        <end position="170"/>
    </location>
</feature>
<dbReference type="RefSeq" id="WP_029707868.1">
    <property type="nucleotide sequence ID" value="NZ_CP019239.1"/>
</dbReference>
<protein>
    <recommendedName>
        <fullName evidence="3">histidine kinase</fullName>
        <ecNumber evidence="3">2.7.13.3</ecNumber>
    </recommendedName>
</protein>
<dbReference type="PROSITE" id="PS50885">
    <property type="entry name" value="HAMP"/>
    <property type="match status" value="1"/>
</dbReference>
<dbReference type="InterPro" id="IPR050428">
    <property type="entry name" value="TCS_sensor_his_kinase"/>
</dbReference>
<evidence type="ECO:0000256" key="10">
    <source>
        <dbReference type="ARBA" id="ARBA00022989"/>
    </source>
</evidence>
<dbReference type="Gene3D" id="3.30.565.10">
    <property type="entry name" value="Histidine kinase-like ATPase, C-terminal domain"/>
    <property type="match status" value="1"/>
</dbReference>
<dbReference type="InterPro" id="IPR036097">
    <property type="entry name" value="HisK_dim/P_sf"/>
</dbReference>
<name>A0A1P8K5N2_9BURK</name>
<dbReference type="STRING" id="1484693.RS694_01270"/>
<evidence type="ECO:0000256" key="4">
    <source>
        <dbReference type="ARBA" id="ARBA00022553"/>
    </source>
</evidence>
<evidence type="ECO:0000256" key="3">
    <source>
        <dbReference type="ARBA" id="ARBA00012438"/>
    </source>
</evidence>
<evidence type="ECO:0000256" key="12">
    <source>
        <dbReference type="ARBA" id="ARBA00023136"/>
    </source>
</evidence>
<evidence type="ECO:0000256" key="5">
    <source>
        <dbReference type="ARBA" id="ARBA00022679"/>
    </source>
</evidence>
<dbReference type="Gene3D" id="1.20.5.1040">
    <property type="entry name" value="Sensor protein qsec"/>
    <property type="match status" value="2"/>
</dbReference>
<proteinExistence type="predicted"/>
<keyword evidence="12 13" id="KW-0472">Membrane</keyword>
<dbReference type="SMART" id="SM00388">
    <property type="entry name" value="HisKA"/>
    <property type="match status" value="1"/>
</dbReference>
<dbReference type="Pfam" id="PF00512">
    <property type="entry name" value="HisKA"/>
    <property type="match status" value="1"/>
</dbReference>
<reference evidence="16 17" key="1">
    <citation type="submission" date="2017-01" db="EMBL/GenBank/DDBJ databases">
        <authorList>
            <person name="Mah S.A."/>
            <person name="Swanson W.J."/>
            <person name="Moy G.W."/>
            <person name="Vacquier V.D."/>
        </authorList>
    </citation>
    <scope>NUCLEOTIDE SEQUENCE [LARGE SCALE GENOMIC DNA]</scope>
    <source>
        <strain evidence="16 17">DSM 22694</strain>
    </source>
</reference>
<keyword evidence="9" id="KW-0067">ATP-binding</keyword>
<organism evidence="16 17">
    <name type="scientific">Rhodoferax saidenbachensis</name>
    <dbReference type="NCBI Taxonomy" id="1484693"/>
    <lineage>
        <taxon>Bacteria</taxon>
        <taxon>Pseudomonadati</taxon>
        <taxon>Pseudomonadota</taxon>
        <taxon>Betaproteobacteria</taxon>
        <taxon>Burkholderiales</taxon>
        <taxon>Comamonadaceae</taxon>
        <taxon>Rhodoferax</taxon>
    </lineage>
</organism>
<evidence type="ECO:0000256" key="7">
    <source>
        <dbReference type="ARBA" id="ARBA00022741"/>
    </source>
</evidence>
<keyword evidence="17" id="KW-1185">Reference proteome</keyword>
<evidence type="ECO:0000259" key="15">
    <source>
        <dbReference type="PROSITE" id="PS50885"/>
    </source>
</evidence>
<dbReference type="CDD" id="cd00075">
    <property type="entry name" value="HATPase"/>
    <property type="match status" value="1"/>
</dbReference>
<dbReference type="GO" id="GO:0000155">
    <property type="term" value="F:phosphorelay sensor kinase activity"/>
    <property type="evidence" value="ECO:0007669"/>
    <property type="project" value="InterPro"/>
</dbReference>
<dbReference type="SUPFAM" id="SSF55874">
    <property type="entry name" value="ATPase domain of HSP90 chaperone/DNA topoisomerase II/histidine kinase"/>
    <property type="match status" value="1"/>
</dbReference>
<keyword evidence="4" id="KW-0597">Phosphoprotein</keyword>
<feature type="transmembrane region" description="Helical" evidence="13">
    <location>
        <begin position="12"/>
        <end position="32"/>
    </location>
</feature>
<sequence length="448" mass="48283">MGAGRSLQLRLLVLLSVSLTLVWLAVAVWTWVDARHEVDELMDSHLAQAAAILVVQPLDLDDDAVADAPALHKYSARVAFQVFHEGTLVMRSANAGTEPLSHEIRGFETVRDGGEIWRVFATRGADRDVQVYVGERVDARNDIVWAMLRGMLLPMALALPVLAALLWWAVHRALVPLRALSHTLGQRAPDALNPVAVPDVPTEMQPLVAALNGLLARIERMVQSERRFTADAAHELRTPIAAIRAQAQVALGAGADSAQRDLALQTTLAGCDRAAHLVDQLLALARLETSAAAPTAEVCDLRTLARQVAADLAPSALARGQDLALEADADVACTVAAPAVWLAMLLRNLLDNALRYSPDRARVLVRVARTSEQVVLEVHDSGPGMASADMRRLGERFFRVLGHTQSGSGLGWSIVRRIADVTGAQVTAQSSALLGGLHVQVVWPILRK</sequence>
<keyword evidence="10 13" id="KW-1133">Transmembrane helix</keyword>
<dbReference type="Gene3D" id="1.10.287.130">
    <property type="match status" value="1"/>
</dbReference>
<dbReference type="SMART" id="SM00387">
    <property type="entry name" value="HATPase_c"/>
    <property type="match status" value="1"/>
</dbReference>
<dbReference type="EC" id="2.7.13.3" evidence="3"/>
<evidence type="ECO:0000256" key="2">
    <source>
        <dbReference type="ARBA" id="ARBA00004141"/>
    </source>
</evidence>
<keyword evidence="11" id="KW-0902">Two-component regulatory system</keyword>
<evidence type="ECO:0000313" key="16">
    <source>
        <dbReference type="EMBL" id="APW41307.1"/>
    </source>
</evidence>
<evidence type="ECO:0000256" key="13">
    <source>
        <dbReference type="SAM" id="Phobius"/>
    </source>
</evidence>
<dbReference type="Proteomes" id="UP000186110">
    <property type="component" value="Chromosome"/>
</dbReference>
<accession>A0A1P8K5N2</accession>
<dbReference type="PRINTS" id="PR00344">
    <property type="entry name" value="BCTRLSENSOR"/>
</dbReference>
<dbReference type="InterPro" id="IPR036890">
    <property type="entry name" value="HATPase_C_sf"/>
</dbReference>
<dbReference type="PROSITE" id="PS50109">
    <property type="entry name" value="HIS_KIN"/>
    <property type="match status" value="1"/>
</dbReference>
<keyword evidence="7" id="KW-0547">Nucleotide-binding</keyword>
<dbReference type="InterPro" id="IPR005467">
    <property type="entry name" value="His_kinase_dom"/>
</dbReference>
<keyword evidence="8 16" id="KW-0418">Kinase</keyword>
<dbReference type="KEGG" id="rsb:RS694_01270"/>
<comment type="catalytic activity">
    <reaction evidence="1">
        <text>ATP + protein L-histidine = ADP + protein N-phospho-L-histidine.</text>
        <dbReference type="EC" id="2.7.13.3"/>
    </reaction>
</comment>
<dbReference type="CDD" id="cd00082">
    <property type="entry name" value="HisKA"/>
    <property type="match status" value="1"/>
</dbReference>
<evidence type="ECO:0000256" key="11">
    <source>
        <dbReference type="ARBA" id="ARBA00023012"/>
    </source>
</evidence>
<dbReference type="GO" id="GO:0005886">
    <property type="term" value="C:plasma membrane"/>
    <property type="evidence" value="ECO:0007669"/>
    <property type="project" value="TreeGrafter"/>
</dbReference>
<dbReference type="GO" id="GO:0005524">
    <property type="term" value="F:ATP binding"/>
    <property type="evidence" value="ECO:0007669"/>
    <property type="project" value="UniProtKB-KW"/>
</dbReference>
<dbReference type="EMBL" id="CP019239">
    <property type="protein sequence ID" value="APW41307.1"/>
    <property type="molecule type" value="Genomic_DNA"/>
</dbReference>
<feature type="domain" description="Histidine kinase" evidence="14">
    <location>
        <begin position="231"/>
        <end position="447"/>
    </location>
</feature>
<feature type="domain" description="HAMP" evidence="15">
    <location>
        <begin position="171"/>
        <end position="223"/>
    </location>
</feature>
<dbReference type="PANTHER" id="PTHR45436:SF14">
    <property type="entry name" value="SENSOR PROTEIN QSEC"/>
    <property type="match status" value="1"/>
</dbReference>
<dbReference type="AlphaFoldDB" id="A0A1P8K5N2"/>
<keyword evidence="6 13" id="KW-0812">Transmembrane</keyword>
<dbReference type="InterPro" id="IPR013727">
    <property type="entry name" value="2CSK_N"/>
</dbReference>
<evidence type="ECO:0000259" key="14">
    <source>
        <dbReference type="PROSITE" id="PS50109"/>
    </source>
</evidence>
<dbReference type="InterPro" id="IPR003661">
    <property type="entry name" value="HisK_dim/P_dom"/>
</dbReference>
<evidence type="ECO:0000256" key="8">
    <source>
        <dbReference type="ARBA" id="ARBA00022777"/>
    </source>
</evidence>
<evidence type="ECO:0000313" key="17">
    <source>
        <dbReference type="Proteomes" id="UP000186110"/>
    </source>
</evidence>
<gene>
    <name evidence="16" type="ORF">RS694_01270</name>
</gene>
<dbReference type="Pfam" id="PF08521">
    <property type="entry name" value="2CSK_N"/>
    <property type="match status" value="1"/>
</dbReference>
<dbReference type="InterPro" id="IPR004358">
    <property type="entry name" value="Sig_transdc_His_kin-like_C"/>
</dbReference>
<dbReference type="InterPro" id="IPR003594">
    <property type="entry name" value="HATPase_dom"/>
</dbReference>
<dbReference type="eggNOG" id="COG0642">
    <property type="taxonomic scope" value="Bacteria"/>
</dbReference>
<keyword evidence="5" id="KW-0808">Transferase</keyword>
<evidence type="ECO:0000256" key="1">
    <source>
        <dbReference type="ARBA" id="ARBA00000085"/>
    </source>
</evidence>